<dbReference type="EMBL" id="UINC01118972">
    <property type="protein sequence ID" value="SVC92464.1"/>
    <property type="molecule type" value="Genomic_DNA"/>
</dbReference>
<feature type="non-terminal residue" evidence="1">
    <location>
        <position position="31"/>
    </location>
</feature>
<gene>
    <name evidence="1" type="ORF">METZ01_LOCUS345318</name>
</gene>
<name>A0A382R406_9ZZZZ</name>
<sequence>MTDTASLAPPEVSPTANAVLVLADGTVFQGR</sequence>
<dbReference type="AlphaFoldDB" id="A0A382R406"/>
<proteinExistence type="predicted"/>
<evidence type="ECO:0008006" key="2">
    <source>
        <dbReference type="Google" id="ProtNLM"/>
    </source>
</evidence>
<protein>
    <recommendedName>
        <fullName evidence="2">Carbamoyl-phosphate synthase small subunit N-terminal domain-containing protein</fullName>
    </recommendedName>
</protein>
<organism evidence="1">
    <name type="scientific">marine metagenome</name>
    <dbReference type="NCBI Taxonomy" id="408172"/>
    <lineage>
        <taxon>unclassified sequences</taxon>
        <taxon>metagenomes</taxon>
        <taxon>ecological metagenomes</taxon>
    </lineage>
</organism>
<accession>A0A382R406</accession>
<reference evidence="1" key="1">
    <citation type="submission" date="2018-05" db="EMBL/GenBank/DDBJ databases">
        <authorList>
            <person name="Lanie J.A."/>
            <person name="Ng W.-L."/>
            <person name="Kazmierczak K.M."/>
            <person name="Andrzejewski T.M."/>
            <person name="Davidsen T.M."/>
            <person name="Wayne K.J."/>
            <person name="Tettelin H."/>
            <person name="Glass J.I."/>
            <person name="Rusch D."/>
            <person name="Podicherti R."/>
            <person name="Tsui H.-C.T."/>
            <person name="Winkler M.E."/>
        </authorList>
    </citation>
    <scope>NUCLEOTIDE SEQUENCE</scope>
</reference>
<evidence type="ECO:0000313" key="1">
    <source>
        <dbReference type="EMBL" id="SVC92464.1"/>
    </source>
</evidence>